<feature type="domain" description="C3H1-type" evidence="9">
    <location>
        <begin position="194"/>
        <end position="222"/>
    </location>
</feature>
<gene>
    <name evidence="10" type="ORF">PVAP13_2KG511005</name>
</gene>
<keyword evidence="2 7" id="KW-0863">Zinc-finger</keyword>
<dbReference type="PROSITE" id="PS50102">
    <property type="entry name" value="RRM"/>
    <property type="match status" value="1"/>
</dbReference>
<dbReference type="Pfam" id="PF00642">
    <property type="entry name" value="zf-CCCH"/>
    <property type="match status" value="1"/>
</dbReference>
<proteinExistence type="predicted"/>
<organism evidence="10 11">
    <name type="scientific">Panicum virgatum</name>
    <name type="common">Blackwell switchgrass</name>
    <dbReference type="NCBI Taxonomy" id="38727"/>
    <lineage>
        <taxon>Eukaryota</taxon>
        <taxon>Viridiplantae</taxon>
        <taxon>Streptophyta</taxon>
        <taxon>Embryophyta</taxon>
        <taxon>Tracheophyta</taxon>
        <taxon>Spermatophyta</taxon>
        <taxon>Magnoliopsida</taxon>
        <taxon>Liliopsida</taxon>
        <taxon>Poales</taxon>
        <taxon>Poaceae</taxon>
        <taxon>PACMAD clade</taxon>
        <taxon>Panicoideae</taxon>
        <taxon>Panicodae</taxon>
        <taxon>Paniceae</taxon>
        <taxon>Panicinae</taxon>
        <taxon>Panicum</taxon>
        <taxon>Panicum sect. Hiantes</taxon>
    </lineage>
</organism>
<accession>A0A8T0WMV4</accession>
<keyword evidence="3 7" id="KW-0862">Zinc</keyword>
<evidence type="ECO:0000313" key="10">
    <source>
        <dbReference type="EMBL" id="KAG2646464.1"/>
    </source>
</evidence>
<evidence type="ECO:0000256" key="5">
    <source>
        <dbReference type="ARBA" id="ARBA00023125"/>
    </source>
</evidence>
<protein>
    <submittedName>
        <fullName evidence="10">Uncharacterized protein</fullName>
    </submittedName>
</protein>
<dbReference type="InterPro" id="IPR036855">
    <property type="entry name" value="Znf_CCCH_sf"/>
</dbReference>
<dbReference type="AlphaFoldDB" id="A0A8T0WMV4"/>
<evidence type="ECO:0000256" key="6">
    <source>
        <dbReference type="PROSITE-ProRule" id="PRU00176"/>
    </source>
</evidence>
<dbReference type="SUPFAM" id="SSF54928">
    <property type="entry name" value="RNA-binding domain, RBD"/>
    <property type="match status" value="1"/>
</dbReference>
<evidence type="ECO:0000256" key="4">
    <source>
        <dbReference type="ARBA" id="ARBA00022884"/>
    </source>
</evidence>
<dbReference type="PROSITE" id="PS50103">
    <property type="entry name" value="ZF_C3H1"/>
    <property type="match status" value="1"/>
</dbReference>
<evidence type="ECO:0000259" key="9">
    <source>
        <dbReference type="PROSITE" id="PS50103"/>
    </source>
</evidence>
<keyword evidence="11" id="KW-1185">Reference proteome</keyword>
<dbReference type="PANTHER" id="PTHR24009:SF0">
    <property type="entry name" value="ZINC FINGER CCCH DOMAIN-CONTAINING PROTEIN 18"/>
    <property type="match status" value="1"/>
</dbReference>
<dbReference type="Proteomes" id="UP000823388">
    <property type="component" value="Chromosome 2K"/>
</dbReference>
<sequence>MVSRGTVRPHGSQSREQEMNIDECVSSLRNRIRRLHPFNADMIVLGLISSKTPVEIRQYLLASDDQIQRFIVEAKHLFPMLPPPKPPCGGTYIPYIHWQPQFHPSGNYLGIQNPLHPIDQVGPLQQHQYHPSGSSHGIQTQNPPIGPIGVCQSPFPGFIGMGEHFQSFCIPGDGLPSNYGNAYQVTGYPPSSSKEQIKPCHFLFSTGSCKKGENCLFSHGTDSPKTNSMRQVQTPESLPMLEKEISEILLSLRPPKVRVESLANIYIKRYGKPLKFGGSCMKVQKNDRSFTCLLTKLCTTRVIERRGHCYIVPVEEAPKYLDDGFKLVMSPTGNGSDQIYITFGPKSTFTKEDVWNYFSQYGPVNDVQIPLRKKRMFGYVSFLYPETAKQVL</sequence>
<dbReference type="Gene3D" id="3.30.70.330">
    <property type="match status" value="1"/>
</dbReference>
<evidence type="ECO:0000256" key="1">
    <source>
        <dbReference type="ARBA" id="ARBA00022723"/>
    </source>
</evidence>
<dbReference type="EMBL" id="CM029039">
    <property type="protein sequence ID" value="KAG2646464.1"/>
    <property type="molecule type" value="Genomic_DNA"/>
</dbReference>
<keyword evidence="5" id="KW-0238">DNA-binding</keyword>
<dbReference type="Pfam" id="PF00076">
    <property type="entry name" value="RRM_1"/>
    <property type="match status" value="1"/>
</dbReference>
<evidence type="ECO:0000259" key="8">
    <source>
        <dbReference type="PROSITE" id="PS50102"/>
    </source>
</evidence>
<evidence type="ECO:0000256" key="7">
    <source>
        <dbReference type="PROSITE-ProRule" id="PRU00723"/>
    </source>
</evidence>
<dbReference type="SUPFAM" id="SSF90229">
    <property type="entry name" value="CCCH zinc finger"/>
    <property type="match status" value="1"/>
</dbReference>
<comment type="caution">
    <text evidence="10">The sequence shown here is derived from an EMBL/GenBank/DDBJ whole genome shotgun (WGS) entry which is preliminary data.</text>
</comment>
<dbReference type="GO" id="GO:0008270">
    <property type="term" value="F:zinc ion binding"/>
    <property type="evidence" value="ECO:0007669"/>
    <property type="project" value="UniProtKB-KW"/>
</dbReference>
<evidence type="ECO:0000256" key="2">
    <source>
        <dbReference type="ARBA" id="ARBA00022771"/>
    </source>
</evidence>
<dbReference type="InterPro" id="IPR012677">
    <property type="entry name" value="Nucleotide-bd_a/b_plait_sf"/>
</dbReference>
<reference evidence="10" key="1">
    <citation type="submission" date="2020-05" db="EMBL/GenBank/DDBJ databases">
        <title>WGS assembly of Panicum virgatum.</title>
        <authorList>
            <person name="Lovell J.T."/>
            <person name="Jenkins J."/>
            <person name="Shu S."/>
            <person name="Juenger T.E."/>
            <person name="Schmutz J."/>
        </authorList>
    </citation>
    <scope>NUCLEOTIDE SEQUENCE</scope>
    <source>
        <strain evidence="10">AP13</strain>
    </source>
</reference>
<feature type="domain" description="RRM" evidence="8">
    <location>
        <begin position="337"/>
        <end position="392"/>
    </location>
</feature>
<evidence type="ECO:0000313" key="11">
    <source>
        <dbReference type="Proteomes" id="UP000823388"/>
    </source>
</evidence>
<dbReference type="Gene3D" id="4.10.1000.10">
    <property type="entry name" value="Zinc finger, CCCH-type"/>
    <property type="match status" value="1"/>
</dbReference>
<dbReference type="PANTHER" id="PTHR24009">
    <property type="entry name" value="RNA-BINDING (RRM/RBD/RNP MOTIFS)"/>
    <property type="match status" value="1"/>
</dbReference>
<dbReference type="InterPro" id="IPR035979">
    <property type="entry name" value="RBD_domain_sf"/>
</dbReference>
<dbReference type="InterPro" id="IPR000571">
    <property type="entry name" value="Znf_CCCH"/>
</dbReference>
<feature type="zinc finger region" description="C3H1-type" evidence="7">
    <location>
        <begin position="194"/>
        <end position="222"/>
    </location>
</feature>
<keyword evidence="1 7" id="KW-0479">Metal-binding</keyword>
<dbReference type="InterPro" id="IPR000504">
    <property type="entry name" value="RRM_dom"/>
</dbReference>
<keyword evidence="4 6" id="KW-0694">RNA-binding</keyword>
<dbReference type="GO" id="GO:0003723">
    <property type="term" value="F:RNA binding"/>
    <property type="evidence" value="ECO:0007669"/>
    <property type="project" value="UniProtKB-UniRule"/>
</dbReference>
<dbReference type="GO" id="GO:0003677">
    <property type="term" value="F:DNA binding"/>
    <property type="evidence" value="ECO:0007669"/>
    <property type="project" value="UniProtKB-KW"/>
</dbReference>
<evidence type="ECO:0000256" key="3">
    <source>
        <dbReference type="ARBA" id="ARBA00022833"/>
    </source>
</evidence>
<name>A0A8T0WMV4_PANVG</name>